<accession>A0A964BP98</accession>
<feature type="transmembrane region" description="Helical" evidence="1">
    <location>
        <begin position="12"/>
        <end position="31"/>
    </location>
</feature>
<evidence type="ECO:0000256" key="1">
    <source>
        <dbReference type="SAM" id="Phobius"/>
    </source>
</evidence>
<keyword evidence="1" id="KW-1133">Transmembrane helix</keyword>
<keyword evidence="1" id="KW-0472">Membrane</keyword>
<dbReference type="AlphaFoldDB" id="A0A964BP98"/>
<dbReference type="RefSeq" id="WP_229640102.1">
    <property type="nucleotide sequence ID" value="NZ_JADWDC010000016.1"/>
</dbReference>
<sequence>MAIINTRRSLIFISLLAIVPLGLYSKVYMGIAQTWVHDYSGDVLYEILWCLVIFWFVHSPKDVKQLKNIASRIALWVFAVTCAIEISQLWFHLVPPILRSHVIWKLLLGAGFAWWDFPHYALGSLIGWWWIYSIGRIE</sequence>
<comment type="caution">
    <text evidence="2">The sequence shown here is derived from an EMBL/GenBank/DDBJ whole genome shotgun (WGS) entry which is preliminary data.</text>
</comment>
<feature type="transmembrane region" description="Helical" evidence="1">
    <location>
        <begin position="112"/>
        <end position="132"/>
    </location>
</feature>
<feature type="transmembrane region" description="Helical" evidence="1">
    <location>
        <begin position="73"/>
        <end position="92"/>
    </location>
</feature>
<dbReference type="Pfam" id="PF10990">
    <property type="entry name" value="DUF2809"/>
    <property type="match status" value="1"/>
</dbReference>
<protein>
    <submittedName>
        <fullName evidence="2">DUF2809 domain-containing protein</fullName>
    </submittedName>
</protein>
<dbReference type="EMBL" id="JADWDC010000016">
    <property type="protein sequence ID" value="MCC0177064.1"/>
    <property type="molecule type" value="Genomic_DNA"/>
</dbReference>
<reference evidence="2" key="1">
    <citation type="journal article" date="2021" name="Antonie Van Leeuwenhoek">
        <title>Draft genome and description of Waterburya agarophytonicola gen. nov. sp. nov. (Pleurocapsales, Cyanobacteria): a seaweed symbiont.</title>
        <authorList>
            <person name="Bonthond G."/>
            <person name="Shalygin S."/>
            <person name="Bayer T."/>
            <person name="Weinberger F."/>
        </authorList>
    </citation>
    <scope>NUCLEOTIDE SEQUENCE</scope>
    <source>
        <strain evidence="2">KI4</strain>
    </source>
</reference>
<gene>
    <name evidence="2" type="ORF">I4641_08750</name>
</gene>
<proteinExistence type="predicted"/>
<dbReference type="InterPro" id="IPR021257">
    <property type="entry name" value="DUF2809"/>
</dbReference>
<evidence type="ECO:0000313" key="2">
    <source>
        <dbReference type="EMBL" id="MCC0177064.1"/>
    </source>
</evidence>
<keyword evidence="1" id="KW-0812">Transmembrane</keyword>
<keyword evidence="3" id="KW-1185">Reference proteome</keyword>
<dbReference type="Proteomes" id="UP000729733">
    <property type="component" value="Unassembled WGS sequence"/>
</dbReference>
<evidence type="ECO:0000313" key="3">
    <source>
        <dbReference type="Proteomes" id="UP000729733"/>
    </source>
</evidence>
<organism evidence="2 3">
    <name type="scientific">Waterburya agarophytonicola KI4</name>
    <dbReference type="NCBI Taxonomy" id="2874699"/>
    <lineage>
        <taxon>Bacteria</taxon>
        <taxon>Bacillati</taxon>
        <taxon>Cyanobacteriota</taxon>
        <taxon>Cyanophyceae</taxon>
        <taxon>Pleurocapsales</taxon>
        <taxon>Hyellaceae</taxon>
        <taxon>Waterburya</taxon>
        <taxon>Waterburya agarophytonicola</taxon>
    </lineage>
</organism>
<name>A0A964BP98_9CYAN</name>
<feature type="transmembrane region" description="Helical" evidence="1">
    <location>
        <begin position="43"/>
        <end position="61"/>
    </location>
</feature>